<evidence type="ECO:0000256" key="3">
    <source>
        <dbReference type="ARBA" id="ARBA00022670"/>
    </source>
</evidence>
<dbReference type="Pfam" id="PF02902">
    <property type="entry name" value="Peptidase_C48"/>
    <property type="match status" value="2"/>
</dbReference>
<dbReference type="GO" id="GO:0070139">
    <property type="term" value="F:SUMO-specific endopeptidase activity"/>
    <property type="evidence" value="ECO:0007669"/>
    <property type="project" value="TreeGrafter"/>
</dbReference>
<organism evidence="8 9">
    <name type="scientific">Amanita thiersii Skay4041</name>
    <dbReference type="NCBI Taxonomy" id="703135"/>
    <lineage>
        <taxon>Eukaryota</taxon>
        <taxon>Fungi</taxon>
        <taxon>Dikarya</taxon>
        <taxon>Basidiomycota</taxon>
        <taxon>Agaricomycotina</taxon>
        <taxon>Agaricomycetes</taxon>
        <taxon>Agaricomycetidae</taxon>
        <taxon>Agaricales</taxon>
        <taxon>Pluteineae</taxon>
        <taxon>Amanitaceae</taxon>
        <taxon>Amanita</taxon>
    </lineage>
</organism>
<evidence type="ECO:0000313" key="9">
    <source>
        <dbReference type="Proteomes" id="UP000242287"/>
    </source>
</evidence>
<dbReference type="PANTHER" id="PTHR46896">
    <property type="entry name" value="SENTRIN-SPECIFIC PROTEASE"/>
    <property type="match status" value="1"/>
</dbReference>
<dbReference type="Proteomes" id="UP000242287">
    <property type="component" value="Unassembled WGS sequence"/>
</dbReference>
<dbReference type="OrthoDB" id="442460at2759"/>
<evidence type="ECO:0000256" key="2">
    <source>
        <dbReference type="ARBA" id="ARBA00022553"/>
    </source>
</evidence>
<feature type="region of interest" description="Disordered" evidence="6">
    <location>
        <begin position="669"/>
        <end position="695"/>
    </location>
</feature>
<accession>A0A2A9NUW9</accession>
<dbReference type="GO" id="GO:0016926">
    <property type="term" value="P:protein desumoylation"/>
    <property type="evidence" value="ECO:0007669"/>
    <property type="project" value="TreeGrafter"/>
</dbReference>
<feature type="compositionally biased region" description="Basic and acidic residues" evidence="6">
    <location>
        <begin position="1044"/>
        <end position="1054"/>
    </location>
</feature>
<dbReference type="EMBL" id="KZ301971">
    <property type="protein sequence ID" value="PFH53908.1"/>
    <property type="molecule type" value="Genomic_DNA"/>
</dbReference>
<evidence type="ECO:0000259" key="7">
    <source>
        <dbReference type="PROSITE" id="PS50600"/>
    </source>
</evidence>
<keyword evidence="4" id="KW-0833">Ubl conjugation pathway</keyword>
<dbReference type="InterPro" id="IPR003653">
    <property type="entry name" value="Peptidase_C48_C"/>
</dbReference>
<evidence type="ECO:0000256" key="6">
    <source>
        <dbReference type="SAM" id="MobiDB-lite"/>
    </source>
</evidence>
<dbReference type="PANTHER" id="PTHR46896:SF3">
    <property type="entry name" value="FI06413P-RELATED"/>
    <property type="match status" value="1"/>
</dbReference>
<keyword evidence="3" id="KW-0645">Protease</keyword>
<feature type="compositionally biased region" description="Polar residues" evidence="6">
    <location>
        <begin position="806"/>
        <end position="832"/>
    </location>
</feature>
<evidence type="ECO:0000313" key="8">
    <source>
        <dbReference type="EMBL" id="PFH53908.1"/>
    </source>
</evidence>
<proteinExistence type="inferred from homology"/>
<dbReference type="Gene3D" id="1.10.418.20">
    <property type="match status" value="1"/>
</dbReference>
<reference evidence="8 9" key="1">
    <citation type="submission" date="2014-02" db="EMBL/GenBank/DDBJ databases">
        <title>Transposable element dynamics among asymbiotic and ectomycorrhizal Amanita fungi.</title>
        <authorList>
            <consortium name="DOE Joint Genome Institute"/>
            <person name="Hess J."/>
            <person name="Skrede I."/>
            <person name="Wolfe B."/>
            <person name="LaButti K."/>
            <person name="Ohm R.A."/>
            <person name="Grigoriev I.V."/>
            <person name="Pringle A."/>
        </authorList>
    </citation>
    <scope>NUCLEOTIDE SEQUENCE [LARGE SCALE GENOMIC DNA]</scope>
    <source>
        <strain evidence="8 9">SKay4041</strain>
    </source>
</reference>
<gene>
    <name evidence="8" type="ORF">AMATHDRAFT_44951</name>
</gene>
<evidence type="ECO:0000256" key="5">
    <source>
        <dbReference type="ARBA" id="ARBA00022801"/>
    </source>
</evidence>
<dbReference type="InterPro" id="IPR051947">
    <property type="entry name" value="Sentrin-specific_protease"/>
</dbReference>
<protein>
    <recommendedName>
        <fullName evidence="7">Ubiquitin-like protease family profile domain-containing protein</fullName>
    </recommendedName>
</protein>
<feature type="domain" description="Ubiquitin-like protease family profile" evidence="7">
    <location>
        <begin position="558"/>
        <end position="944"/>
    </location>
</feature>
<keyword evidence="9" id="KW-1185">Reference proteome</keyword>
<dbReference type="AlphaFoldDB" id="A0A2A9NUW9"/>
<dbReference type="GO" id="GO:0005737">
    <property type="term" value="C:cytoplasm"/>
    <property type="evidence" value="ECO:0007669"/>
    <property type="project" value="TreeGrafter"/>
</dbReference>
<feature type="compositionally biased region" description="Polar residues" evidence="6">
    <location>
        <begin position="40"/>
        <end position="52"/>
    </location>
</feature>
<feature type="region of interest" description="Disordered" evidence="6">
    <location>
        <begin position="1023"/>
        <end position="1054"/>
    </location>
</feature>
<feature type="region of interest" description="Disordered" evidence="6">
    <location>
        <begin position="1"/>
        <end position="64"/>
    </location>
</feature>
<feature type="region of interest" description="Disordered" evidence="6">
    <location>
        <begin position="776"/>
        <end position="848"/>
    </location>
</feature>
<dbReference type="Gene3D" id="3.40.395.10">
    <property type="entry name" value="Adenoviral Proteinase, Chain A"/>
    <property type="match status" value="1"/>
</dbReference>
<comment type="similarity">
    <text evidence="1">Belongs to the peptidase C48 family.</text>
</comment>
<evidence type="ECO:0000256" key="4">
    <source>
        <dbReference type="ARBA" id="ARBA00022786"/>
    </source>
</evidence>
<feature type="compositionally biased region" description="Basic and acidic residues" evidence="6">
    <location>
        <begin position="1"/>
        <end position="10"/>
    </location>
</feature>
<dbReference type="GO" id="GO:0005634">
    <property type="term" value="C:nucleus"/>
    <property type="evidence" value="ECO:0007669"/>
    <property type="project" value="TreeGrafter"/>
</dbReference>
<dbReference type="STRING" id="703135.A0A2A9NUW9"/>
<sequence>MFRDRKDIHELYPTGMSTHPSNISAPWKNDPTPIQPPSNNPRRSTDATNPVNQGPPKRSNLTHRHPYTLERMSSTLGQRQSGNLTAKSTMTNHHPLRKKAKIDYKGKNRELPLIAPEVINVDEDVEGDYPMHDASSDELNIIGSHSHKSQHSGLDSRVQRPSKCYISVRSCDCVLTSFDTGASTSRLPIEGDNTEWLMGQIVQPTISGERVRSDSPIEQFEEEHPTRIHVRRIAGQYERRGFTPHIDFNNVRKSIKNNMKGKLGRPEHPTKPFTKPLRSKPPENAFAKPSSYRLPLAACYIGFKRIPDETAQQTPLYLSWTDRQLELFIINAQDETCSVLTLESRHLANIECTDDTIPLKDSSDPPIVKISTALGPPIVIQGFGSDIQTSFRAGCQDGMGNITLKMDLQNREWKQGIYKALLEWLKGPKIPMHRTRGGKQLWEVAKASAEMYWRGSEQGTRTSNCHGLPVQERRITSVEDQTSQSLTKQSLSDVRVLNDAPALKSSSKPIDTSKSRGIELRRSSRQLQLEAQALKKSSPIVDPDEVILVYPQGVPGAINITNADVKRLEPGEFLNDTVIEFGLKFPRLWLKELEASNPSLADQVHVFSSFFYKKLNKRNFEEGYESVKKWTSKINIFEKKCIIVPINEHLHWYLAIIYMPEHILLPPPPETQKVSPASRTRSQKGQRLKQDKDASDLSNDKLAIIPSADTVNECDIRGSLDEFHNSCVITIANGTDNAVSDNVAQTDPVLMNDLRTSASPVDFDISMEIDRSEEEAVRKQLRLPSPTVSDLSEPYQDDQDEPSRPISAQNDDGGPDNQSHFVTSRYFSNNPKTPIFRRSTEGDDDEVARGQPMEFDCTIDVEDEIQNEVVKPDSKPTTYIFTLDSLGSRHPQAIKQLSRYLVLEARDKRNALETSPPVGRPALVPTQPNYCDCGIYLLHFAQTFMTDPEKYCKIINKTHKATPASERRIAWEEQKIGNMREELAERIKQLSREWQKDRALKEETKKDDINITEVSDDEIEYVETAPATGQIKSKTNRSGSSKKSKQEKAIRLRD</sequence>
<feature type="region of interest" description="Disordered" evidence="6">
    <location>
        <begin position="259"/>
        <end position="285"/>
    </location>
</feature>
<dbReference type="SUPFAM" id="SSF54001">
    <property type="entry name" value="Cysteine proteinases"/>
    <property type="match status" value="1"/>
</dbReference>
<dbReference type="GO" id="GO:0006508">
    <property type="term" value="P:proteolysis"/>
    <property type="evidence" value="ECO:0007669"/>
    <property type="project" value="UniProtKB-KW"/>
</dbReference>
<dbReference type="PROSITE" id="PS50600">
    <property type="entry name" value="ULP_PROTEASE"/>
    <property type="match status" value="1"/>
</dbReference>
<name>A0A2A9NUW9_9AGAR</name>
<dbReference type="InterPro" id="IPR038765">
    <property type="entry name" value="Papain-like_cys_pep_sf"/>
</dbReference>
<feature type="compositionally biased region" description="Polar residues" evidence="6">
    <location>
        <begin position="15"/>
        <end position="24"/>
    </location>
</feature>
<feature type="compositionally biased region" description="Polar residues" evidence="6">
    <location>
        <begin position="1030"/>
        <end position="1039"/>
    </location>
</feature>
<keyword evidence="5" id="KW-0378">Hydrolase</keyword>
<evidence type="ECO:0000256" key="1">
    <source>
        <dbReference type="ARBA" id="ARBA00005234"/>
    </source>
</evidence>
<keyword evidence="2" id="KW-0597">Phosphoprotein</keyword>